<evidence type="ECO:0000256" key="3">
    <source>
        <dbReference type="ARBA" id="ARBA00022448"/>
    </source>
</evidence>
<organism evidence="7 8">
    <name type="scientific">Streptomyces liangshanensis</name>
    <dbReference type="NCBI Taxonomy" id="2717324"/>
    <lineage>
        <taxon>Bacteria</taxon>
        <taxon>Bacillati</taxon>
        <taxon>Actinomycetota</taxon>
        <taxon>Actinomycetes</taxon>
        <taxon>Kitasatosporales</taxon>
        <taxon>Streptomycetaceae</taxon>
        <taxon>Streptomyces</taxon>
    </lineage>
</organism>
<accession>A0A6G9GS56</accession>
<dbReference type="RefSeq" id="WP_167022315.1">
    <property type="nucleotide sequence ID" value="NZ_CP050177.1"/>
</dbReference>
<dbReference type="Gene3D" id="3.40.190.10">
    <property type="entry name" value="Periplasmic binding protein-like II"/>
    <property type="match status" value="1"/>
</dbReference>
<dbReference type="InterPro" id="IPR000914">
    <property type="entry name" value="SBP_5_dom"/>
</dbReference>
<dbReference type="InterPro" id="IPR030678">
    <property type="entry name" value="Peptide/Ni-bd"/>
</dbReference>
<dbReference type="GO" id="GO:0015833">
    <property type="term" value="P:peptide transport"/>
    <property type="evidence" value="ECO:0007669"/>
    <property type="project" value="TreeGrafter"/>
</dbReference>
<evidence type="ECO:0000256" key="5">
    <source>
        <dbReference type="SAM" id="MobiDB-lite"/>
    </source>
</evidence>
<name>A0A6G9GS56_9ACTN</name>
<sequence>MPILRPSTSSTAPSLPGTPSRPGLGRRSFLGLSLGAGAALTLAACGGGSASTAGGQAATLKWGWALPTSWDPVTSSAGWDVHALSLVYAGLTKLDLTGQAVPALATSWKYNADGTVVTFTLREGQKFSDGAPIDATAVKKSIERGRDDAKSLVASQLVGVKDVTAFDAGTVRLTLAAPDFQIPALLAGKTGMIVNPKAFEGDAAGIATKPAGSGPYTLVSYVQNAKAVLRRNPTYWDASHIKIENFEVYPLPEASTVVAALTSGQYNVAQIPGSQVEAAKAAGLEVQVIPSMVVAVLDLNLGKAPFDDDPDVALAIKYAIDRKELLKTAAFGHGEVTVQPFPQGYAGHDDALDKLFPYDPDKARQLLAKAGHAGGLDLTLSTSTPEGVPELIQAQLKKVGINVRIDTVPQAQATQLVYIQRSKALFVDQFAGRDSATQAFQVLFGKEGLMNPGRTTSPELEKALDVVRRTPLDSAEYPAVLQKATGIAVRTMPNVFLYTVPRILARNTKVSQIPAYTVVQRFEGVTVA</sequence>
<dbReference type="InterPro" id="IPR039424">
    <property type="entry name" value="SBP_5"/>
</dbReference>
<dbReference type="Proteomes" id="UP000501179">
    <property type="component" value="Chromosome"/>
</dbReference>
<keyword evidence="4" id="KW-0732">Signal</keyword>
<dbReference type="PANTHER" id="PTHR30290">
    <property type="entry name" value="PERIPLASMIC BINDING COMPONENT OF ABC TRANSPORTER"/>
    <property type="match status" value="1"/>
</dbReference>
<dbReference type="Pfam" id="PF00496">
    <property type="entry name" value="SBP_bac_5"/>
    <property type="match status" value="1"/>
</dbReference>
<reference evidence="7 8" key="1">
    <citation type="submission" date="2020-03" db="EMBL/GenBank/DDBJ databases">
        <title>A novel species.</title>
        <authorList>
            <person name="Gao J."/>
        </authorList>
    </citation>
    <scope>NUCLEOTIDE SEQUENCE [LARGE SCALE GENOMIC DNA]</scope>
    <source>
        <strain evidence="7 8">QMT-12</strain>
    </source>
</reference>
<dbReference type="GO" id="GO:0043190">
    <property type="term" value="C:ATP-binding cassette (ABC) transporter complex"/>
    <property type="evidence" value="ECO:0007669"/>
    <property type="project" value="InterPro"/>
</dbReference>
<feature type="compositionally biased region" description="Polar residues" evidence="5">
    <location>
        <begin position="1"/>
        <end position="13"/>
    </location>
</feature>
<evidence type="ECO:0000256" key="4">
    <source>
        <dbReference type="ARBA" id="ARBA00022729"/>
    </source>
</evidence>
<evidence type="ECO:0000313" key="8">
    <source>
        <dbReference type="Proteomes" id="UP000501179"/>
    </source>
</evidence>
<dbReference type="InterPro" id="IPR006311">
    <property type="entry name" value="TAT_signal"/>
</dbReference>
<dbReference type="PIRSF" id="PIRSF002741">
    <property type="entry name" value="MppA"/>
    <property type="match status" value="1"/>
</dbReference>
<dbReference type="GO" id="GO:0042597">
    <property type="term" value="C:periplasmic space"/>
    <property type="evidence" value="ECO:0007669"/>
    <property type="project" value="UniProtKB-ARBA"/>
</dbReference>
<dbReference type="CDD" id="cd08496">
    <property type="entry name" value="PBP2_NikA_DppA_OppA_like_9"/>
    <property type="match status" value="1"/>
</dbReference>
<dbReference type="Gene3D" id="3.10.105.10">
    <property type="entry name" value="Dipeptide-binding Protein, Domain 3"/>
    <property type="match status" value="1"/>
</dbReference>
<feature type="domain" description="Solute-binding protein family 5" evidence="6">
    <location>
        <begin position="100"/>
        <end position="428"/>
    </location>
</feature>
<evidence type="ECO:0000313" key="7">
    <source>
        <dbReference type="EMBL" id="QIQ01055.1"/>
    </source>
</evidence>
<evidence type="ECO:0000259" key="6">
    <source>
        <dbReference type="Pfam" id="PF00496"/>
    </source>
</evidence>
<proteinExistence type="inferred from homology"/>
<feature type="region of interest" description="Disordered" evidence="5">
    <location>
        <begin position="1"/>
        <end position="23"/>
    </location>
</feature>
<keyword evidence="8" id="KW-1185">Reference proteome</keyword>
<dbReference type="AlphaFoldDB" id="A0A6G9GS56"/>
<dbReference type="KEGG" id="slia:HA039_00970"/>
<evidence type="ECO:0000256" key="1">
    <source>
        <dbReference type="ARBA" id="ARBA00004196"/>
    </source>
</evidence>
<dbReference type="GO" id="GO:1904680">
    <property type="term" value="F:peptide transmembrane transporter activity"/>
    <property type="evidence" value="ECO:0007669"/>
    <property type="project" value="TreeGrafter"/>
</dbReference>
<comment type="subcellular location">
    <subcellularLocation>
        <location evidence="1">Cell envelope</location>
    </subcellularLocation>
</comment>
<dbReference type="PROSITE" id="PS51318">
    <property type="entry name" value="TAT"/>
    <property type="match status" value="1"/>
</dbReference>
<dbReference type="SUPFAM" id="SSF53850">
    <property type="entry name" value="Periplasmic binding protein-like II"/>
    <property type="match status" value="1"/>
</dbReference>
<comment type="similarity">
    <text evidence="2">Belongs to the bacterial solute-binding protein 5 family.</text>
</comment>
<protein>
    <submittedName>
        <fullName evidence="7">ABC transporter substrate-binding protein</fullName>
    </submittedName>
</protein>
<gene>
    <name evidence="7" type="ORF">HA039_00970</name>
</gene>
<keyword evidence="3" id="KW-0813">Transport</keyword>
<dbReference type="GO" id="GO:0030313">
    <property type="term" value="C:cell envelope"/>
    <property type="evidence" value="ECO:0007669"/>
    <property type="project" value="UniProtKB-SubCell"/>
</dbReference>
<dbReference type="PANTHER" id="PTHR30290:SF10">
    <property type="entry name" value="PERIPLASMIC OLIGOPEPTIDE-BINDING PROTEIN-RELATED"/>
    <property type="match status" value="1"/>
</dbReference>
<dbReference type="EMBL" id="CP050177">
    <property type="protein sequence ID" value="QIQ01055.1"/>
    <property type="molecule type" value="Genomic_DNA"/>
</dbReference>
<evidence type="ECO:0000256" key="2">
    <source>
        <dbReference type="ARBA" id="ARBA00005695"/>
    </source>
</evidence>
<dbReference type="Gene3D" id="3.90.76.10">
    <property type="entry name" value="Dipeptide-binding Protein, Domain 1"/>
    <property type="match status" value="1"/>
</dbReference>